<accession>A0A8J4WEZ9</accession>
<evidence type="ECO:0000313" key="17">
    <source>
        <dbReference type="Proteomes" id="UP000748531"/>
    </source>
</evidence>
<comment type="similarity">
    <text evidence="12">Belongs to the dynactin subunit 4 family.</text>
</comment>
<dbReference type="Pfam" id="PF05502">
    <property type="entry name" value="Dynactin_p62"/>
    <property type="match status" value="2"/>
</dbReference>
<keyword evidence="17" id="KW-1185">Reference proteome</keyword>
<dbReference type="GO" id="GO:0005938">
    <property type="term" value="C:cell cortex"/>
    <property type="evidence" value="ECO:0007669"/>
    <property type="project" value="UniProtKB-SubCell"/>
</dbReference>
<dbReference type="PANTHER" id="PTHR13034">
    <property type="entry name" value="DYNACTIN P62 SUBUNIT"/>
    <property type="match status" value="1"/>
</dbReference>
<evidence type="ECO:0000313" key="16">
    <source>
        <dbReference type="EMBL" id="KAF5397761.1"/>
    </source>
</evidence>
<evidence type="ECO:0000256" key="11">
    <source>
        <dbReference type="ARBA" id="ARBA00023212"/>
    </source>
</evidence>
<protein>
    <recommendedName>
        <fullName evidence="13">Dynactin subunit 4</fullName>
    </recommendedName>
</protein>
<organism evidence="16 17">
    <name type="scientific">Paragonimus heterotremus</name>
    <dbReference type="NCBI Taxonomy" id="100268"/>
    <lineage>
        <taxon>Eukaryota</taxon>
        <taxon>Metazoa</taxon>
        <taxon>Spiralia</taxon>
        <taxon>Lophotrochozoa</taxon>
        <taxon>Platyhelminthes</taxon>
        <taxon>Trematoda</taxon>
        <taxon>Digenea</taxon>
        <taxon>Plagiorchiida</taxon>
        <taxon>Troglotremata</taxon>
        <taxon>Troglotrematidae</taxon>
        <taxon>Paragonimus</taxon>
    </lineage>
</organism>
<evidence type="ECO:0000256" key="15">
    <source>
        <dbReference type="SAM" id="MobiDB-lite"/>
    </source>
</evidence>
<evidence type="ECO:0000256" key="2">
    <source>
        <dbReference type="ARBA" id="ARBA00004529"/>
    </source>
</evidence>
<dbReference type="EMBL" id="LUCH01005814">
    <property type="protein sequence ID" value="KAF5397761.1"/>
    <property type="molecule type" value="Genomic_DNA"/>
</dbReference>
<keyword evidence="7" id="KW-0597">Phosphoprotein</keyword>
<evidence type="ECO:0000256" key="14">
    <source>
        <dbReference type="ARBA" id="ARBA00093507"/>
    </source>
</evidence>
<comment type="caution">
    <text evidence="16">The sequence shown here is derived from an EMBL/GenBank/DDBJ whole genome shotgun (WGS) entry which is preliminary data.</text>
</comment>
<keyword evidence="9" id="KW-0007">Acetylation</keyword>
<dbReference type="GO" id="GO:0030016">
    <property type="term" value="C:myofibril"/>
    <property type="evidence" value="ECO:0007669"/>
    <property type="project" value="UniProtKB-SubCell"/>
</dbReference>
<dbReference type="OrthoDB" id="283815at2759"/>
<proteinExistence type="inferred from homology"/>
<sequence length="620" mass="68529">MTTYMELKRCQLLCACRRTSPLSQTYFCRHCLDIRCNACVSHEVDSHYCPNCLENMASAEAKMRKHRCGNCFDCPSCGHTLSTRATAVMLAKPEEPGKTVAQKAYYLTCGFCRWSTRDSGIPDQRQSAGGWPETTSPHAKRIMELIDSYHHLAVKEKADREWSKFVRKRNYMILLERYPVLNPRLRRYCSSSWTTPNRETEPAKKVTIPAAEAPDEPVTFDLDPYVNQPLQLEKITTVHQRHLAPQTQPKLTAQLEPRLKCLVVKRSMRCRTCEHNLSKADFNPSSIKFRINLSAMYHVPELRYILPTPTAEAQQSASSGQPPDLSVQRRTSTTLAMLKSQRLIHHHYTVGKTHPIILTLCNPAHRVTTVSLRQLTAEEEAKSLRHLVFEQTINKADSTPTFSSKVISQAKGDDSADAPIVGSSGDAEDSPVSSSPCFSTVKLTLPSGEIKLAPRNDIADYDENLTSNALADCKDDPKLIAFRRANKVGIHAGFTPFTDVKFRKSTFCSLSPLMENNEDDQLDDGSELSANLMPLRAALSLCFDYKNTATSLLSEQRAATAAAAAASASATSAVKVGPDAVDPSKPVSLGSSPAVTPGDQINQIELTVLLHFGEMVVSAS</sequence>
<evidence type="ECO:0000256" key="3">
    <source>
        <dbReference type="ARBA" id="ARBA00004544"/>
    </source>
</evidence>
<dbReference type="Proteomes" id="UP000748531">
    <property type="component" value="Unassembled WGS sequence"/>
</dbReference>
<evidence type="ECO:0000256" key="9">
    <source>
        <dbReference type="ARBA" id="ARBA00022990"/>
    </source>
</evidence>
<evidence type="ECO:0000256" key="13">
    <source>
        <dbReference type="ARBA" id="ARBA00034864"/>
    </source>
</evidence>
<comment type="subcellular location">
    <subcellularLocation>
        <location evidence="3">Cytoplasm</location>
        <location evidence="3">Cell cortex</location>
    </subcellularLocation>
    <subcellularLocation>
        <location evidence="1">Cytoplasm</location>
        <location evidence="1">Cytoskeleton</location>
        <location evidence="1">Microtubule organizing center</location>
        <location evidence="1">Centrosome</location>
    </subcellularLocation>
    <subcellularLocation>
        <location evidence="2">Cytoplasm</location>
        <location evidence="2">Cytoskeleton</location>
        <location evidence="2">Stress fiber</location>
    </subcellularLocation>
    <subcellularLocation>
        <location evidence="4">Cytoplasm</location>
        <location evidence="4">Myofibril</location>
    </subcellularLocation>
</comment>
<gene>
    <name evidence="16" type="ORF">PHET_09103</name>
</gene>
<evidence type="ECO:0000256" key="5">
    <source>
        <dbReference type="ARBA" id="ARBA00022490"/>
    </source>
</evidence>
<evidence type="ECO:0000256" key="4">
    <source>
        <dbReference type="ARBA" id="ARBA00004657"/>
    </source>
</evidence>
<dbReference type="AlphaFoldDB" id="A0A8J4WEZ9"/>
<keyword evidence="10" id="KW-0175">Coiled coil</keyword>
<comment type="subunit">
    <text evidence="14">Subunit of dynactin, a multiprotein complex part of a tripartite complex with dynein and a adapter, such as BICDL1, BICD2 or HOOK3. The dynactin complex is built around ACTR1A/ACTB filament and consists of an actin-related filament composed of a shoulder domain, a pointed end and a barbed end. Its length is defined by its flexible shoulder domain. The soulder is composed of 2 DCTN1 subunits, 4 DCTN2 and 2 DCTN3. The 4 DCNT2 (via N-terminus) bind the ACTR1A filament and act as molecular rulers to determine the length. The pointed end is important for binding dynein-dynactin cargo adapters. Consists of 4 subunits: ACTR10, DCNT4, DCTN5 and DCTN6. The barbed end is composed of a CAPZA1:CAPZB heterodimers, which binds ACTR1A/ACTB filament and dynactin and stabilizes dynactin. Interacts with ATP7B, but not ATP7A, in a copper-dependent manner. Interacts with ANK2; this interaction is required for localization at costameres. Interacts with N4BP2L1.</text>
</comment>
<evidence type="ECO:0000256" key="1">
    <source>
        <dbReference type="ARBA" id="ARBA00004300"/>
    </source>
</evidence>
<evidence type="ECO:0000256" key="8">
    <source>
        <dbReference type="ARBA" id="ARBA00022843"/>
    </source>
</evidence>
<name>A0A8J4WEZ9_9TREM</name>
<evidence type="ECO:0000256" key="7">
    <source>
        <dbReference type="ARBA" id="ARBA00022553"/>
    </source>
</evidence>
<dbReference type="PANTHER" id="PTHR13034:SF2">
    <property type="entry name" value="DYNACTIN SUBUNIT 4"/>
    <property type="match status" value="1"/>
</dbReference>
<keyword evidence="5" id="KW-0963">Cytoplasm</keyword>
<reference evidence="16" key="1">
    <citation type="submission" date="2019-05" db="EMBL/GenBank/DDBJ databases">
        <title>Annotation for the trematode Paragonimus heterotremus.</title>
        <authorList>
            <person name="Choi Y.-J."/>
        </authorList>
    </citation>
    <scope>NUCLEOTIDE SEQUENCE</scope>
    <source>
        <strain evidence="16">LC</strain>
    </source>
</reference>
<keyword evidence="11" id="KW-0206">Cytoskeleton</keyword>
<dbReference type="GO" id="GO:0005813">
    <property type="term" value="C:centrosome"/>
    <property type="evidence" value="ECO:0007669"/>
    <property type="project" value="UniProtKB-SubCell"/>
</dbReference>
<dbReference type="GO" id="GO:0001725">
    <property type="term" value="C:stress fiber"/>
    <property type="evidence" value="ECO:0007669"/>
    <property type="project" value="UniProtKB-SubCell"/>
</dbReference>
<feature type="region of interest" description="Disordered" evidence="15">
    <location>
        <begin position="575"/>
        <end position="594"/>
    </location>
</feature>
<dbReference type="GO" id="GO:0005869">
    <property type="term" value="C:dynactin complex"/>
    <property type="evidence" value="ECO:0007669"/>
    <property type="project" value="InterPro"/>
</dbReference>
<keyword evidence="6" id="KW-1017">Isopeptide bond</keyword>
<dbReference type="InterPro" id="IPR008603">
    <property type="entry name" value="DCTN4"/>
</dbReference>
<evidence type="ECO:0000256" key="6">
    <source>
        <dbReference type="ARBA" id="ARBA00022499"/>
    </source>
</evidence>
<keyword evidence="8" id="KW-0832">Ubl conjugation</keyword>
<evidence type="ECO:0000256" key="12">
    <source>
        <dbReference type="ARBA" id="ARBA00034776"/>
    </source>
</evidence>
<feature type="region of interest" description="Disordered" evidence="15">
    <location>
        <begin position="407"/>
        <end position="435"/>
    </location>
</feature>
<evidence type="ECO:0000256" key="10">
    <source>
        <dbReference type="ARBA" id="ARBA00023054"/>
    </source>
</evidence>